<keyword evidence="3" id="KW-0378">Hydrolase</keyword>
<keyword evidence="4" id="KW-1185">Reference proteome</keyword>
<organism evidence="3 4">
    <name type="scientific">Serinibacter salmoneus</name>
    <dbReference type="NCBI Taxonomy" id="556530"/>
    <lineage>
        <taxon>Bacteria</taxon>
        <taxon>Bacillati</taxon>
        <taxon>Actinomycetota</taxon>
        <taxon>Actinomycetes</taxon>
        <taxon>Micrococcales</taxon>
        <taxon>Beutenbergiaceae</taxon>
        <taxon>Serinibacter</taxon>
    </lineage>
</organism>
<keyword evidence="3" id="KW-0645">Protease</keyword>
<dbReference type="SUPFAM" id="SSF55166">
    <property type="entry name" value="Hedgehog/DD-peptidase"/>
    <property type="match status" value="1"/>
</dbReference>
<dbReference type="Proteomes" id="UP000224915">
    <property type="component" value="Unassembled WGS sequence"/>
</dbReference>
<dbReference type="CDD" id="cd14814">
    <property type="entry name" value="Peptidase_M15"/>
    <property type="match status" value="1"/>
</dbReference>
<comment type="caution">
    <text evidence="3">The sequence shown here is derived from an EMBL/GenBank/DDBJ whole genome shotgun (WGS) entry which is preliminary data.</text>
</comment>
<dbReference type="SUPFAM" id="SSF69318">
    <property type="entry name" value="Integrin alpha N-terminal domain"/>
    <property type="match status" value="1"/>
</dbReference>
<dbReference type="OrthoDB" id="5496837at2"/>
<feature type="signal peptide" evidence="1">
    <location>
        <begin position="1"/>
        <end position="31"/>
    </location>
</feature>
<proteinExistence type="predicted"/>
<dbReference type="GO" id="GO:0004180">
    <property type="term" value="F:carboxypeptidase activity"/>
    <property type="evidence" value="ECO:0007669"/>
    <property type="project" value="UniProtKB-KW"/>
</dbReference>
<dbReference type="RefSeq" id="WP_098469793.1">
    <property type="nucleotide sequence ID" value="NZ_PDJD01000001.1"/>
</dbReference>
<protein>
    <submittedName>
        <fullName evidence="3">D-alanyl-D-alanine carboxypeptidase-like protein</fullName>
    </submittedName>
</protein>
<dbReference type="Gene3D" id="3.30.1380.10">
    <property type="match status" value="1"/>
</dbReference>
<dbReference type="PROSITE" id="PS51318">
    <property type="entry name" value="TAT"/>
    <property type="match status" value="1"/>
</dbReference>
<dbReference type="InterPro" id="IPR009045">
    <property type="entry name" value="Zn_M74/Hedgehog-like"/>
</dbReference>
<gene>
    <name evidence="3" type="ORF">ATL40_2491</name>
</gene>
<evidence type="ECO:0000313" key="4">
    <source>
        <dbReference type="Proteomes" id="UP000224915"/>
    </source>
</evidence>
<name>A0A2A9D3F5_9MICO</name>
<feature type="chain" id="PRO_5013309898" evidence="1">
    <location>
        <begin position="32"/>
        <end position="415"/>
    </location>
</feature>
<dbReference type="InterPro" id="IPR006311">
    <property type="entry name" value="TAT_signal"/>
</dbReference>
<keyword evidence="1" id="KW-0732">Signal</keyword>
<dbReference type="Pfam" id="PF02557">
    <property type="entry name" value="VanY"/>
    <property type="match status" value="1"/>
</dbReference>
<evidence type="ECO:0000259" key="2">
    <source>
        <dbReference type="Pfam" id="PF02557"/>
    </source>
</evidence>
<dbReference type="InterPro" id="IPR028994">
    <property type="entry name" value="Integrin_alpha_N"/>
</dbReference>
<dbReference type="EMBL" id="PDJD01000001">
    <property type="protein sequence ID" value="PFG20876.1"/>
    <property type="molecule type" value="Genomic_DNA"/>
</dbReference>
<accession>A0A2A9D3F5</accession>
<dbReference type="InterPro" id="IPR003709">
    <property type="entry name" value="VanY-like_core_dom"/>
</dbReference>
<feature type="domain" description="D-alanyl-D-alanine carboxypeptidase-like core" evidence="2">
    <location>
        <begin position="328"/>
        <end position="412"/>
    </location>
</feature>
<reference evidence="3 4" key="1">
    <citation type="submission" date="2017-10" db="EMBL/GenBank/DDBJ databases">
        <title>Sequencing the genomes of 1000 actinobacteria strains.</title>
        <authorList>
            <person name="Klenk H.-P."/>
        </authorList>
    </citation>
    <scope>NUCLEOTIDE SEQUENCE [LARGE SCALE GENOMIC DNA]</scope>
    <source>
        <strain evidence="3 4">DSM 21801</strain>
    </source>
</reference>
<dbReference type="GO" id="GO:0006508">
    <property type="term" value="P:proteolysis"/>
    <property type="evidence" value="ECO:0007669"/>
    <property type="project" value="InterPro"/>
</dbReference>
<dbReference type="AlphaFoldDB" id="A0A2A9D3F5"/>
<keyword evidence="3" id="KW-0121">Carboxypeptidase</keyword>
<sequence length="415" mass="45656">MTWNHRRFLRATVLTFTTLALPAALSVPAQAHGEANTGRGSTFYFTNSHSGGADMTREAPIAATDIVLVGDWDGDGADSLAVRTGRHYLLANSLGAAHDTIGSYGRADDEVFAGDWDGDGVDTLAVRRGNTFYVKNSISTGGADTTFHFGRSTDEVLVGDWDGDGADTFAVRRGSTYYIKNDLTSWGSDRTVVFGRSTDIALSGDWENDGKDELGLRRGSRYYLRDLLLSGAVDHRFWFGKDSDTQLVGDWDGDGVDSLAVRRGAKAPTGANQTISGYSNGRLADSLLCPIPFLPSHDLHCGTIRDTVTLHELYQSKFGTRLPIDDWPHSTYRSRAQQDAVWIEIGPPNAAVPGTSPHGWGVALDIYEGRQYDHGTTINNWLREHGPRYGWVMQPWHEPGGSWGEYWHFDYTFPL</sequence>
<evidence type="ECO:0000313" key="3">
    <source>
        <dbReference type="EMBL" id="PFG20876.1"/>
    </source>
</evidence>
<evidence type="ECO:0000256" key="1">
    <source>
        <dbReference type="SAM" id="SignalP"/>
    </source>
</evidence>